<dbReference type="OrthoDB" id="190168at2"/>
<proteinExistence type="inferred from homology"/>
<keyword evidence="5" id="KW-1185">Reference proteome</keyword>
<reference evidence="4 5" key="1">
    <citation type="submission" date="2018-02" db="EMBL/GenBank/DDBJ databases">
        <authorList>
            <person name="Cohen D.B."/>
            <person name="Kent A.D."/>
        </authorList>
    </citation>
    <scope>NUCLEOTIDE SEQUENCE [LARGE SCALE GENOMIC DNA]</scope>
    <source>
        <strain evidence="4">1</strain>
    </source>
</reference>
<dbReference type="PANTHER" id="PTHR12215:SF10">
    <property type="entry name" value="L-AMINOADIPATE-SEMIALDEHYDE DEHYDROGENASE-PHOSPHOPANTETHEINYL TRANSFERASE"/>
    <property type="match status" value="1"/>
</dbReference>
<dbReference type="InterPro" id="IPR037143">
    <property type="entry name" value="4-PPantetheinyl_Trfase_dom_sf"/>
</dbReference>
<dbReference type="KEGG" id="mgg:MPLG2_2697"/>
<dbReference type="GO" id="GO:0019878">
    <property type="term" value="P:lysine biosynthetic process via aminoadipic acid"/>
    <property type="evidence" value="ECO:0007669"/>
    <property type="project" value="TreeGrafter"/>
</dbReference>
<sequence>MGDPLADEQRLTPPTASWPDGTRVWLIDPSLVHNDTLARGVGWLDADEGARAARFVRDDDRRLFQVAHLACRVIVGAALDRRPAEVAWHRAPCPACGGPHGRPVVVGGGVEFSVSHTRGLVAIALAAQPVGVDVEGDPSDAWPDLVGWLHPNEQREVAAATDPAVAFGRAWTRHEAHLKALGIGLGREPSLDHLGAGQQPVGSPAGFALRDLPTPAGFHGAVVTRRDPGVRPDG</sequence>
<organism evidence="4 5">
    <name type="scientific">Micropruina glycogenica</name>
    <dbReference type="NCBI Taxonomy" id="75385"/>
    <lineage>
        <taxon>Bacteria</taxon>
        <taxon>Bacillati</taxon>
        <taxon>Actinomycetota</taxon>
        <taxon>Actinomycetes</taxon>
        <taxon>Propionibacteriales</taxon>
        <taxon>Nocardioidaceae</taxon>
        <taxon>Micropruina</taxon>
    </lineage>
</organism>
<gene>
    <name evidence="4" type="ORF">MPLG2_2697</name>
</gene>
<dbReference type="GO" id="GO:0008897">
    <property type="term" value="F:holo-[acyl-carrier-protein] synthase activity"/>
    <property type="evidence" value="ECO:0007669"/>
    <property type="project" value="InterPro"/>
</dbReference>
<dbReference type="RefSeq" id="WP_105186406.1">
    <property type="nucleotide sequence ID" value="NZ_BAAAGO010000031.1"/>
</dbReference>
<dbReference type="GO" id="GO:0000287">
    <property type="term" value="F:magnesium ion binding"/>
    <property type="evidence" value="ECO:0007669"/>
    <property type="project" value="InterPro"/>
</dbReference>
<dbReference type="Gene3D" id="3.90.470.20">
    <property type="entry name" value="4'-phosphopantetheinyl transferase domain"/>
    <property type="match status" value="1"/>
</dbReference>
<keyword evidence="2" id="KW-0808">Transferase</keyword>
<dbReference type="InterPro" id="IPR050559">
    <property type="entry name" value="P-Pant_transferase_sf"/>
</dbReference>
<evidence type="ECO:0000313" key="4">
    <source>
        <dbReference type="EMBL" id="SPD87727.1"/>
    </source>
</evidence>
<dbReference type="InterPro" id="IPR008278">
    <property type="entry name" value="4-PPantetheinyl_Trfase_dom"/>
</dbReference>
<evidence type="ECO:0000256" key="1">
    <source>
        <dbReference type="ARBA" id="ARBA00010990"/>
    </source>
</evidence>
<dbReference type="PANTHER" id="PTHR12215">
    <property type="entry name" value="PHOSPHOPANTETHEINE TRANSFERASE"/>
    <property type="match status" value="1"/>
</dbReference>
<comment type="similarity">
    <text evidence="1">Belongs to the P-Pant transferase superfamily. Gsp/Sfp/HetI/AcpT family.</text>
</comment>
<evidence type="ECO:0000313" key="5">
    <source>
        <dbReference type="Proteomes" id="UP000238164"/>
    </source>
</evidence>
<dbReference type="AlphaFoldDB" id="A0A2N9JJW6"/>
<dbReference type="GO" id="GO:0005829">
    <property type="term" value="C:cytosol"/>
    <property type="evidence" value="ECO:0007669"/>
    <property type="project" value="TreeGrafter"/>
</dbReference>
<accession>A0A2N9JJW6</accession>
<name>A0A2N9JJW6_9ACTN</name>
<evidence type="ECO:0000256" key="2">
    <source>
        <dbReference type="ARBA" id="ARBA00022679"/>
    </source>
</evidence>
<dbReference type="Pfam" id="PF01648">
    <property type="entry name" value="ACPS"/>
    <property type="match status" value="1"/>
</dbReference>
<protein>
    <recommendedName>
        <fullName evidence="3">4'-phosphopantetheinyl transferase domain-containing protein</fullName>
    </recommendedName>
</protein>
<evidence type="ECO:0000259" key="3">
    <source>
        <dbReference type="Pfam" id="PF01648"/>
    </source>
</evidence>
<feature type="domain" description="4'-phosphopantetheinyl transferase" evidence="3">
    <location>
        <begin position="129"/>
        <end position="205"/>
    </location>
</feature>
<dbReference type="EMBL" id="LT985188">
    <property type="protein sequence ID" value="SPD87727.1"/>
    <property type="molecule type" value="Genomic_DNA"/>
</dbReference>
<dbReference type="Proteomes" id="UP000238164">
    <property type="component" value="Chromosome 1"/>
</dbReference>
<dbReference type="SUPFAM" id="SSF56214">
    <property type="entry name" value="4'-phosphopantetheinyl transferase"/>
    <property type="match status" value="2"/>
</dbReference>